<dbReference type="GO" id="GO:0016567">
    <property type="term" value="P:protein ubiquitination"/>
    <property type="evidence" value="ECO:0007669"/>
    <property type="project" value="InterPro"/>
</dbReference>
<sequence>MATHPSPPQGVPVVVLLGPVGVGKSLLASALAGLQLQNPIFQVGDSARAVTLEATCHRARWFGRAAEEELVLLDPPGVGDGDCDAARLANVVRIIRDLQHVNVFVVVLNAEQPRIGSVLENLLRLMEECFGKRFWRHVVLVFTRYYTDPRSARRRGNKTRDMMREEFSSLLAAQFPSCLEERIPQGEPFPSYFVDSEAVVNEDLPETERSAAIMEVERLSVFARSSPTLPTCSGSECGMSYSPPSASSGRPGADVVQEHLSDKEDEELEELSLRSWVVVQNLVGTPSLNGAHGIIDEFQAEKGRYVVEFANGSRKLIHAKNLRKLQDQEPAAKQAILKEGDLAVINGLKDAQQLNGQFCKVKWPKDADRYEVQLVDGTVKAVKVSNLTALPRPGSLVTTSNVEDVKAVQRGPGWMWGEQDGGARCLGHILEFDKETGWATVRWNSGRTNKYRFGFDGKHDLQCADPFKHEVECLEALAKGGSALRNWHLRRTFAYACGVKGPHLEYFDIREEVCEALGGHKHGQRVQTSGKQAVTIGVAPLDEELDRPKLFYHVDGSAGAGIFDGLDTRKLKVVGRQKVRELTKERPIDNLELYSLSKEVSPTFQYLNAANSYRAAKLERFDIRDSICLKVGGFKHGQVVTHPGVTTTTKLGVVIGVRLIDDVPKLFFHWDGKPGAGTFASLDTLQLQVAGSRTLQEAPDDFLDEPEPTPEVRELTKDLQFTFSFPMGTHFPKPGLFDIRDDVCLGVGGFRHGQVIEDEDGDHAVVVGVRPDQDGVPKLWFKCDGNEGAGVYSIYHLVRKEFKLVGTRKLHDVSPSDPVFQNRGNKKSMLEKLLKGFSGLFEREQEGKLDSDFEFDYTFRYLQKSCHPALFDIRDEVCMPIGGFKHGDLVKCGGHTMVVIGVRPDTSGTSRLWMHVDGSPGAGVFEHQDFIRMAGTVIGKRKVEEYKDPVSACLPEFVQNLQPSFRYPIGVRGRTRLAMFDIRDEVCLLVSGCKHGERLKYKKLEMIGIGVVMDDGAPEMFLHVVKPKRSPGAGKFDRLKIMRPFMKSLGQEAVQEASGDILPECSMPSMSSSSSSEDDFDMCASSEDSEVSQDEGQPVPSGVMPSRVSEPDEGQVAGHAVLLSLSHTGAKVKDVLLHSQHLADCRQDVAEAGCEVTPSWANGAVLLMPLTQVQAEETQLDLRPHHIVALNGDKDRILAALQTLPCRSRPKIRNETGLPKHQRKQVPAWKEDVDLILTVDRTFLTCIPAAPSEAALESAPCGDMNSAQPVNPRKRGN</sequence>
<comment type="caution">
    <text evidence="4">The sequence shown here is derived from an EMBL/GenBank/DDBJ whole genome shotgun (WGS) entry which is preliminary data.</text>
</comment>
<organism evidence="4">
    <name type="scientific">Cladocopium goreaui</name>
    <dbReference type="NCBI Taxonomy" id="2562237"/>
    <lineage>
        <taxon>Eukaryota</taxon>
        <taxon>Sar</taxon>
        <taxon>Alveolata</taxon>
        <taxon>Dinophyceae</taxon>
        <taxon>Suessiales</taxon>
        <taxon>Symbiodiniaceae</taxon>
        <taxon>Cladocopium</taxon>
    </lineage>
</organism>
<feature type="compositionally biased region" description="Low complexity" evidence="2">
    <location>
        <begin position="238"/>
        <end position="252"/>
    </location>
</feature>
<dbReference type="SUPFAM" id="SSF159034">
    <property type="entry name" value="Mib/herc2 domain-like"/>
    <property type="match status" value="1"/>
</dbReference>
<dbReference type="InterPro" id="IPR006703">
    <property type="entry name" value="G_AIG1"/>
</dbReference>
<dbReference type="Gene3D" id="3.40.50.300">
    <property type="entry name" value="P-loop containing nucleotide triphosphate hydrolases"/>
    <property type="match status" value="1"/>
</dbReference>
<feature type="region of interest" description="Disordered" evidence="2">
    <location>
        <begin position="1063"/>
        <end position="1111"/>
    </location>
</feature>
<evidence type="ECO:0000256" key="2">
    <source>
        <dbReference type="SAM" id="MobiDB-lite"/>
    </source>
</evidence>
<dbReference type="EMBL" id="CAMXCT020000114">
    <property type="protein sequence ID" value="CAL1127456.1"/>
    <property type="molecule type" value="Genomic_DNA"/>
</dbReference>
<name>A0A9P1BLQ9_9DINO</name>
<dbReference type="PROSITE" id="PS51416">
    <property type="entry name" value="MIB_HERC2"/>
    <property type="match status" value="1"/>
</dbReference>
<dbReference type="Pfam" id="PF06701">
    <property type="entry name" value="MIB_HERC2"/>
    <property type="match status" value="1"/>
</dbReference>
<dbReference type="GO" id="GO:0004842">
    <property type="term" value="F:ubiquitin-protein transferase activity"/>
    <property type="evidence" value="ECO:0007669"/>
    <property type="project" value="InterPro"/>
</dbReference>
<dbReference type="EMBL" id="CAMXCT010000114">
    <property type="protein sequence ID" value="CAI3974081.1"/>
    <property type="molecule type" value="Genomic_DNA"/>
</dbReference>
<evidence type="ECO:0000313" key="5">
    <source>
        <dbReference type="EMBL" id="CAL4761393.1"/>
    </source>
</evidence>
<dbReference type="GO" id="GO:0005525">
    <property type="term" value="F:GTP binding"/>
    <property type="evidence" value="ECO:0007669"/>
    <property type="project" value="InterPro"/>
</dbReference>
<dbReference type="GO" id="GO:0046872">
    <property type="term" value="F:metal ion binding"/>
    <property type="evidence" value="ECO:0007669"/>
    <property type="project" value="InterPro"/>
</dbReference>
<dbReference type="InterPro" id="IPR037252">
    <property type="entry name" value="Mib_Herc2_sf"/>
</dbReference>
<keyword evidence="1" id="KW-0547">Nucleotide-binding</keyword>
<evidence type="ECO:0000259" key="3">
    <source>
        <dbReference type="PROSITE" id="PS51416"/>
    </source>
</evidence>
<evidence type="ECO:0000256" key="1">
    <source>
        <dbReference type="ARBA" id="ARBA00022741"/>
    </source>
</evidence>
<reference evidence="5 6" key="2">
    <citation type="submission" date="2024-05" db="EMBL/GenBank/DDBJ databases">
        <authorList>
            <person name="Chen Y."/>
            <person name="Shah S."/>
            <person name="Dougan E. K."/>
            <person name="Thang M."/>
            <person name="Chan C."/>
        </authorList>
    </citation>
    <scope>NUCLEOTIDE SEQUENCE [LARGE SCALE GENOMIC DNA]</scope>
</reference>
<dbReference type="AlphaFoldDB" id="A0A9P1BLQ9"/>
<feature type="domain" description="MIB/HERC2" evidence="3">
    <location>
        <begin position="394"/>
        <end position="467"/>
    </location>
</feature>
<reference evidence="4" key="1">
    <citation type="submission" date="2022-10" db="EMBL/GenBank/DDBJ databases">
        <authorList>
            <person name="Chen Y."/>
            <person name="Dougan E. K."/>
            <person name="Chan C."/>
            <person name="Rhodes N."/>
            <person name="Thang M."/>
        </authorList>
    </citation>
    <scope>NUCLEOTIDE SEQUENCE</scope>
</reference>
<dbReference type="EMBL" id="CAMXCT030000114">
    <property type="protein sequence ID" value="CAL4761393.1"/>
    <property type="molecule type" value="Genomic_DNA"/>
</dbReference>
<feature type="region of interest" description="Disordered" evidence="2">
    <location>
        <begin position="1255"/>
        <end position="1277"/>
    </location>
</feature>
<evidence type="ECO:0000313" key="4">
    <source>
        <dbReference type="EMBL" id="CAI3974081.1"/>
    </source>
</evidence>
<evidence type="ECO:0000313" key="6">
    <source>
        <dbReference type="Proteomes" id="UP001152797"/>
    </source>
</evidence>
<feature type="region of interest" description="Disordered" evidence="2">
    <location>
        <begin position="234"/>
        <end position="253"/>
    </location>
</feature>
<feature type="compositionally biased region" description="Low complexity" evidence="2">
    <location>
        <begin position="1066"/>
        <end position="1075"/>
    </location>
</feature>
<dbReference type="Proteomes" id="UP001152797">
    <property type="component" value="Unassembled WGS sequence"/>
</dbReference>
<dbReference type="Pfam" id="PF04548">
    <property type="entry name" value="AIG1"/>
    <property type="match status" value="1"/>
</dbReference>
<feature type="compositionally biased region" description="Acidic residues" evidence="2">
    <location>
        <begin position="1076"/>
        <end position="1093"/>
    </location>
</feature>
<dbReference type="SUPFAM" id="SSF52540">
    <property type="entry name" value="P-loop containing nucleoside triphosphate hydrolases"/>
    <property type="match status" value="1"/>
</dbReference>
<keyword evidence="6" id="KW-1185">Reference proteome</keyword>
<gene>
    <name evidence="4" type="ORF">C1SCF055_LOCUS2513</name>
</gene>
<dbReference type="Gene3D" id="2.30.30.40">
    <property type="entry name" value="SH3 Domains"/>
    <property type="match status" value="1"/>
</dbReference>
<protein>
    <submittedName>
        <fullName evidence="5">AIG1 family protein</fullName>
    </submittedName>
</protein>
<proteinExistence type="predicted"/>
<dbReference type="OrthoDB" id="438049at2759"/>
<dbReference type="InterPro" id="IPR010606">
    <property type="entry name" value="Mib_Herc2"/>
</dbReference>
<accession>A0A9P1BLQ9</accession>
<dbReference type="InterPro" id="IPR027417">
    <property type="entry name" value="P-loop_NTPase"/>
</dbReference>